<dbReference type="AlphaFoldDB" id="B7TB24"/>
<evidence type="ECO:0000256" key="6">
    <source>
        <dbReference type="ARBA" id="ARBA00022989"/>
    </source>
</evidence>
<keyword evidence="2" id="KW-0500">Molybdenum</keyword>
<dbReference type="InterPro" id="IPR027417">
    <property type="entry name" value="P-loop_NTPase"/>
</dbReference>
<dbReference type="GO" id="GO:0005524">
    <property type="term" value="F:ATP binding"/>
    <property type="evidence" value="ECO:0007669"/>
    <property type="project" value="UniProtKB-KW"/>
</dbReference>
<dbReference type="PANTHER" id="PTHR43514">
    <property type="entry name" value="ABC TRANSPORTER I FAMILY MEMBER 10"/>
    <property type="match status" value="1"/>
</dbReference>
<sequence length="652" mass="73159">MALDFSPIWISLKIATFATFFAFFSGTISAYWMFKYNGKWKSIIDGFLTIPLVLPPTVIGFLLLLLLGKYGPIGRLLWLFNVNIIFTWYAAVIAAIVVAFPLMYKTSLGAFQQIDFNLISSAKTLGASEIELFWRIILPLARPGLISGLLLSYARALGEFGATLMLAGSIPGKTQTIPIAIFFATESGDIEEARLLVIIMVLLSLSITISINFWNDNYSIKRLGKKFSKIKTFKVSKTLKSEKNSLPVVEASENFHPSTLCDSNQLVVNIKKKLTNFELNVSFSINRGQTPLGLLGASGAGKSLILRCIAGLDTPDHGYISLNGKVLFDSQKGINVPIRERKVGFLFQNYALFHHLTIFQNIAFGLPKNLPSSIVHQKVEKQLVTVQLQGFEHRYPNTLSGGQKQRVALARALANEPDILLLDEPFSALDTYLRDQLEKLLKLSLNNYAGIALFVSHNLEEAYRICPNLLILNEGIILTKGLKQKVFDNPRYLKAAQITGCKNFSRALPLSKNKIAALDWGCTLKINESTFPDLTHVGIRAHQISFIDFGVNLLEYNQLENFFKCWLASITETQHRITLYIKLNSPPTSFFDYHLQVEVFKDKWDELKKLPIPWPVQLEPSRLMLLQNSSDSISLEYTTSDFSKVTSKHNSN</sequence>
<dbReference type="Pfam" id="PF00528">
    <property type="entry name" value="BPD_transp_1"/>
    <property type="match status" value="1"/>
</dbReference>
<keyword evidence="5" id="KW-0067">ATP-binding</keyword>
<dbReference type="SUPFAM" id="SSF52540">
    <property type="entry name" value="P-loop containing nucleoside triphosphate hydrolases"/>
    <property type="match status" value="1"/>
</dbReference>
<dbReference type="STRING" id="1453429.UCYN_06260"/>
<keyword evidence="6 8" id="KW-1133">Transmembrane helix</keyword>
<dbReference type="Gene3D" id="3.40.50.300">
    <property type="entry name" value="P-loop containing nucleotide triphosphate hydrolases"/>
    <property type="match status" value="1"/>
</dbReference>
<feature type="transmembrane region" description="Helical" evidence="8">
    <location>
        <begin position="12"/>
        <end position="34"/>
    </location>
</feature>
<keyword evidence="3 8" id="KW-0812">Transmembrane</keyword>
<dbReference type="GO" id="GO:0016887">
    <property type="term" value="F:ATP hydrolysis activity"/>
    <property type="evidence" value="ECO:0007669"/>
    <property type="project" value="InterPro"/>
</dbReference>
<dbReference type="PROSITE" id="PS00211">
    <property type="entry name" value="ABC_TRANSPORTER_1"/>
    <property type="match status" value="1"/>
</dbReference>
<dbReference type="GO" id="GO:0015098">
    <property type="term" value="F:molybdate ion transmembrane transporter activity"/>
    <property type="evidence" value="ECO:0007669"/>
    <property type="project" value="InterPro"/>
</dbReference>
<comment type="subcellular location">
    <subcellularLocation>
        <location evidence="8">Cell membrane</location>
        <topology evidence="8">Multi-pass membrane protein</topology>
    </subcellularLocation>
    <subcellularLocation>
        <location evidence="1">Membrane</location>
        <topology evidence="1">Multi-pass membrane protein</topology>
    </subcellularLocation>
</comment>
<evidence type="ECO:0000256" key="5">
    <source>
        <dbReference type="ARBA" id="ARBA00022840"/>
    </source>
</evidence>
<feature type="transmembrane region" description="Helical" evidence="8">
    <location>
        <begin position="195"/>
        <end position="214"/>
    </location>
</feature>
<organism evidence="12">
    <name type="scientific">Atelocyanobacterium thalassa (isolate ALOHA)</name>
    <dbReference type="NCBI Taxonomy" id="1453429"/>
    <lineage>
        <taxon>Bacteria</taxon>
        <taxon>Bacillati</taxon>
        <taxon>Cyanobacteriota</taxon>
        <taxon>Cyanophyceae</taxon>
        <taxon>Oscillatoriophycideae</taxon>
        <taxon>Chroococcales</taxon>
        <taxon>Aphanothecaceae</taxon>
        <taxon>Candidatus Atelocyanobacterium</taxon>
        <taxon>Candidatus Atelocyanobacterium thalassae</taxon>
    </lineage>
</organism>
<name>B7TB24_ATETH</name>
<dbReference type="PROSITE" id="PS50893">
    <property type="entry name" value="ABC_TRANSPORTER_2"/>
    <property type="match status" value="1"/>
</dbReference>
<evidence type="ECO:0000256" key="8">
    <source>
        <dbReference type="RuleBase" id="RU363032"/>
    </source>
</evidence>
<feature type="transmembrane region" description="Helical" evidence="8">
    <location>
        <begin position="78"/>
        <end position="104"/>
    </location>
</feature>
<feature type="transmembrane region" description="Helical" evidence="8">
    <location>
        <begin position="46"/>
        <end position="66"/>
    </location>
</feature>
<dbReference type="PATRIC" id="fig|713887.8.peg.583"/>
<evidence type="ECO:0000259" key="9">
    <source>
        <dbReference type="PROSITE" id="PS50893"/>
    </source>
</evidence>
<dbReference type="RefSeq" id="WP_012954014.1">
    <property type="nucleotide sequence ID" value="NC_013771.1"/>
</dbReference>
<dbReference type="InterPro" id="IPR000515">
    <property type="entry name" value="MetI-like"/>
</dbReference>
<evidence type="ECO:0000256" key="2">
    <source>
        <dbReference type="ARBA" id="ARBA00022505"/>
    </source>
</evidence>
<evidence type="ECO:0000256" key="1">
    <source>
        <dbReference type="ARBA" id="ARBA00004141"/>
    </source>
</evidence>
<dbReference type="PROSITE" id="PS50928">
    <property type="entry name" value="ABC_TM1"/>
    <property type="match status" value="1"/>
</dbReference>
<evidence type="ECO:0000313" key="11">
    <source>
        <dbReference type="EMBL" id="ACJ53712.2"/>
    </source>
</evidence>
<evidence type="ECO:0000256" key="4">
    <source>
        <dbReference type="ARBA" id="ARBA00022741"/>
    </source>
</evidence>
<gene>
    <name evidence="11" type="ordered locus">UCYN_06260</name>
</gene>
<proteinExistence type="inferred from homology"/>
<evidence type="ECO:0000256" key="7">
    <source>
        <dbReference type="ARBA" id="ARBA00023136"/>
    </source>
</evidence>
<dbReference type="Pfam" id="PF00005">
    <property type="entry name" value="ABC_tran"/>
    <property type="match status" value="1"/>
</dbReference>
<dbReference type="Proteomes" id="UP000001405">
    <property type="component" value="Chromosome"/>
</dbReference>
<dbReference type="SMART" id="SM00382">
    <property type="entry name" value="AAA"/>
    <property type="match status" value="1"/>
</dbReference>
<evidence type="ECO:0000313" key="12">
    <source>
        <dbReference type="Proteomes" id="UP000001405"/>
    </source>
</evidence>
<evidence type="ECO:0000256" key="3">
    <source>
        <dbReference type="ARBA" id="ARBA00022692"/>
    </source>
</evidence>
<dbReference type="Gene3D" id="1.10.3720.10">
    <property type="entry name" value="MetI-like"/>
    <property type="match status" value="1"/>
</dbReference>
<evidence type="ECO:0000259" key="10">
    <source>
        <dbReference type="PROSITE" id="PS50928"/>
    </source>
</evidence>
<dbReference type="PANTHER" id="PTHR43514:SF1">
    <property type="entry name" value="SULFATE_THIOSULFATE IMPORT ATP-BINDING PROTEIN CYSA"/>
    <property type="match status" value="1"/>
</dbReference>
<dbReference type="InterPro" id="IPR011867">
    <property type="entry name" value="ModB_ABC"/>
</dbReference>
<keyword evidence="8" id="KW-0813">Transport</keyword>
<keyword evidence="7 8" id="KW-0472">Membrane</keyword>
<dbReference type="OrthoDB" id="508245at2"/>
<dbReference type="InterPro" id="IPR003593">
    <property type="entry name" value="AAA+_ATPase"/>
</dbReference>
<dbReference type="SUPFAM" id="SSF161098">
    <property type="entry name" value="MetI-like"/>
    <property type="match status" value="1"/>
</dbReference>
<dbReference type="InterPro" id="IPR035906">
    <property type="entry name" value="MetI-like_sf"/>
</dbReference>
<dbReference type="KEGG" id="cyu:UCYN_06260"/>
<keyword evidence="4" id="KW-0547">Nucleotide-binding</keyword>
<dbReference type="InterPro" id="IPR017871">
    <property type="entry name" value="ABC_transporter-like_CS"/>
</dbReference>
<dbReference type="CDD" id="cd06261">
    <property type="entry name" value="TM_PBP2"/>
    <property type="match status" value="1"/>
</dbReference>
<feature type="domain" description="ABC transmembrane type-1" evidence="10">
    <location>
        <begin position="8"/>
        <end position="211"/>
    </location>
</feature>
<feature type="domain" description="ABC transporter" evidence="9">
    <location>
        <begin position="261"/>
        <end position="499"/>
    </location>
</feature>
<dbReference type="NCBIfam" id="TIGR02141">
    <property type="entry name" value="modB_ABC"/>
    <property type="match status" value="1"/>
</dbReference>
<dbReference type="HOGENOM" id="CLU_016047_17_2_3"/>
<dbReference type="GO" id="GO:0005886">
    <property type="term" value="C:plasma membrane"/>
    <property type="evidence" value="ECO:0007669"/>
    <property type="project" value="UniProtKB-SubCell"/>
</dbReference>
<comment type="similarity">
    <text evidence="8">Belongs to the binding-protein-dependent transport system permease family.</text>
</comment>
<dbReference type="InterPro" id="IPR050334">
    <property type="entry name" value="Molybdenum_import_ModC"/>
</dbReference>
<keyword evidence="12" id="KW-1185">Reference proteome</keyword>
<dbReference type="InterPro" id="IPR003439">
    <property type="entry name" value="ABC_transporter-like_ATP-bd"/>
</dbReference>
<protein>
    <submittedName>
        <fullName evidence="11">Molybdate ABC transporter, permease protein</fullName>
    </submittedName>
</protein>
<dbReference type="EMBL" id="CP001842">
    <property type="protein sequence ID" value="ACJ53712.2"/>
    <property type="molecule type" value="Genomic_DNA"/>
</dbReference>
<accession>B7TB24</accession>
<reference evidence="11 12" key="1">
    <citation type="journal article" date="2010" name="Nature">
        <title>Metabolic streamlining in an open-ocean nitrogen-fixing cyanobacterium.</title>
        <authorList>
            <person name="Tripp H.J."/>
            <person name="Bench S.R."/>
            <person name="Turk K.A."/>
            <person name="Foster R.A."/>
            <person name="Desany B.A."/>
            <person name="Niazi F."/>
            <person name="Affourtit J.P."/>
            <person name="Zehr J.P."/>
        </authorList>
    </citation>
    <scope>NUCLEOTIDE SEQUENCE [LARGE SCALE GENOMIC DNA]</scope>
    <source>
        <strain evidence="12">ALOHA</strain>
    </source>
</reference>